<organism evidence="2 3">
    <name type="scientific">Pseudoalteromonas citrea</name>
    <dbReference type="NCBI Taxonomy" id="43655"/>
    <lineage>
        <taxon>Bacteria</taxon>
        <taxon>Pseudomonadati</taxon>
        <taxon>Pseudomonadota</taxon>
        <taxon>Gammaproteobacteria</taxon>
        <taxon>Alteromonadales</taxon>
        <taxon>Pseudoalteromonadaceae</taxon>
        <taxon>Pseudoalteromonas</taxon>
    </lineage>
</organism>
<dbReference type="InterPro" id="IPR013785">
    <property type="entry name" value="Aldolase_TIM"/>
</dbReference>
<gene>
    <name evidence="2" type="primary">neuB</name>
    <name evidence="2" type="ORF">PCIT_a0548</name>
</gene>
<dbReference type="Proteomes" id="UP000016487">
    <property type="component" value="Unassembled WGS sequence"/>
</dbReference>
<dbReference type="RefSeq" id="WP_010362162.1">
    <property type="nucleotide sequence ID" value="NZ_AHBZ03000014.1"/>
</dbReference>
<dbReference type="InterPro" id="IPR013132">
    <property type="entry name" value="PseI/NeuA/B-like_N"/>
</dbReference>
<reference evidence="2" key="2">
    <citation type="submission" date="2015-03" db="EMBL/GenBank/DDBJ databases">
        <title>Genome sequence of Pseudoalteromonas citrea.</title>
        <authorList>
            <person name="Xie B.-B."/>
            <person name="Rong J.-C."/>
            <person name="Qin Q.-L."/>
            <person name="Zhang Y.-Z."/>
        </authorList>
    </citation>
    <scope>NUCLEOTIDE SEQUENCE</scope>
    <source>
        <strain evidence="2">DSM 8771</strain>
    </source>
</reference>
<dbReference type="InterPro" id="IPR006190">
    <property type="entry name" value="SAF_AFP_Neu5Ac"/>
</dbReference>
<dbReference type="CDD" id="cd11615">
    <property type="entry name" value="SAF_NeuB_like"/>
    <property type="match status" value="1"/>
</dbReference>
<evidence type="ECO:0000313" key="3">
    <source>
        <dbReference type="Proteomes" id="UP000016487"/>
    </source>
</evidence>
<name>A0AAD4AL40_9GAMM</name>
<feature type="domain" description="AFP-like" evidence="1">
    <location>
        <begin position="307"/>
        <end position="357"/>
    </location>
</feature>
<reference evidence="2" key="1">
    <citation type="journal article" date="2012" name="J. Bacteriol.">
        <title>Genome sequences of type strains of seven species of the marine bacterium Pseudoalteromonas.</title>
        <authorList>
            <person name="Xie B.B."/>
            <person name="Shu Y.L."/>
            <person name="Qin Q.L."/>
            <person name="Rong J.C."/>
            <person name="Zhang X.Y."/>
            <person name="Chen X.L."/>
            <person name="Shi M."/>
            <person name="He H.L."/>
            <person name="Zhou B.C."/>
            <person name="Zhang Y.Z."/>
        </authorList>
    </citation>
    <scope>NUCLEOTIDE SEQUENCE</scope>
    <source>
        <strain evidence="2">DSM 8771</strain>
    </source>
</reference>
<dbReference type="Pfam" id="PF03102">
    <property type="entry name" value="NeuB"/>
    <property type="match status" value="1"/>
</dbReference>
<dbReference type="EMBL" id="AHBZ03000014">
    <property type="protein sequence ID" value="KAF7774149.1"/>
    <property type="molecule type" value="Genomic_DNA"/>
</dbReference>
<dbReference type="PROSITE" id="PS50844">
    <property type="entry name" value="AFP_LIKE"/>
    <property type="match status" value="1"/>
</dbReference>
<comment type="caution">
    <text evidence="2">The sequence shown here is derived from an EMBL/GenBank/DDBJ whole genome shotgun (WGS) entry which is preliminary data.</text>
</comment>
<sequence length="357" mass="38741">MNQKVTIIAEAGVNHNGDIALAYKLIDAAVEAGADIVKFQTFKAEQLVTQEARQCEYQTVNTEIKESQFAMLKRLELPYEHHGPLISYCDKKGIQFLSTAFDEQSLSFLVNELGLSILKVPSGEITNGPFLLAHAKTGADIILSTGMSTLADIELALAVLAFGFTTPEKECSIAACQSAYASEAGQKALRQKVTLLHCTSDYPAKLEDINLKAMNTMADAFGVPVGYSDHSEGVAVALAAVARGGVVIEKHFTLDKKLPGPDHKASLEPKELDYMVANIRSVERALGSGVKTFTESEVENRSIVRKNLVTTRAVKAGELWQPDMITAKRSGSGRSPMEYWSLIGSSVVTDLDEEQEI</sequence>
<dbReference type="GO" id="GO:0047444">
    <property type="term" value="F:N-acylneuraminate-9-phosphate synthase activity"/>
    <property type="evidence" value="ECO:0007669"/>
    <property type="project" value="TreeGrafter"/>
</dbReference>
<dbReference type="SUPFAM" id="SSF51569">
    <property type="entry name" value="Aldolase"/>
    <property type="match status" value="1"/>
</dbReference>
<proteinExistence type="predicted"/>
<dbReference type="NCBIfam" id="TIGR03569">
    <property type="entry name" value="NeuB_NnaB"/>
    <property type="match status" value="1"/>
</dbReference>
<dbReference type="GO" id="GO:0016051">
    <property type="term" value="P:carbohydrate biosynthetic process"/>
    <property type="evidence" value="ECO:0007669"/>
    <property type="project" value="InterPro"/>
</dbReference>
<dbReference type="SUPFAM" id="SSF51269">
    <property type="entry name" value="AFP III-like domain"/>
    <property type="match status" value="1"/>
</dbReference>
<dbReference type="Gene3D" id="3.90.1210.10">
    <property type="entry name" value="Antifreeze-like/N-acetylneuraminic acid synthase C-terminal domain"/>
    <property type="match status" value="1"/>
</dbReference>
<evidence type="ECO:0000313" key="2">
    <source>
        <dbReference type="EMBL" id="KAF7774149.1"/>
    </source>
</evidence>
<dbReference type="AlphaFoldDB" id="A0AAD4AL40"/>
<dbReference type="InterPro" id="IPR051690">
    <property type="entry name" value="PseI-like"/>
</dbReference>
<dbReference type="InterPro" id="IPR057736">
    <property type="entry name" value="SAF_PseI/NeuA/NeuB"/>
</dbReference>
<dbReference type="Gene3D" id="3.20.20.70">
    <property type="entry name" value="Aldolase class I"/>
    <property type="match status" value="1"/>
</dbReference>
<dbReference type="PANTHER" id="PTHR42966:SF1">
    <property type="entry name" value="SIALIC ACID SYNTHASE"/>
    <property type="match status" value="1"/>
</dbReference>
<dbReference type="PANTHER" id="PTHR42966">
    <property type="entry name" value="N-ACETYLNEURAMINATE SYNTHASE"/>
    <property type="match status" value="1"/>
</dbReference>
<protein>
    <submittedName>
        <fullName evidence="2">N-acetylneuraminate synthase</fullName>
    </submittedName>
</protein>
<evidence type="ECO:0000259" key="1">
    <source>
        <dbReference type="PROSITE" id="PS50844"/>
    </source>
</evidence>
<dbReference type="InterPro" id="IPR020007">
    <property type="entry name" value="NeuB/NeuA"/>
</dbReference>
<accession>A0AAD4AL40</accession>
<dbReference type="InterPro" id="IPR036732">
    <property type="entry name" value="AFP_Neu5c_C_sf"/>
</dbReference>